<dbReference type="EMBL" id="BAAALG010000017">
    <property type="protein sequence ID" value="GAA1114178.1"/>
    <property type="molecule type" value="Genomic_DNA"/>
</dbReference>
<proteinExistence type="predicted"/>
<evidence type="ECO:0000313" key="3">
    <source>
        <dbReference type="Proteomes" id="UP001501581"/>
    </source>
</evidence>
<dbReference type="Proteomes" id="UP001501581">
    <property type="component" value="Unassembled WGS sequence"/>
</dbReference>
<comment type="caution">
    <text evidence="2">The sequence shown here is derived from an EMBL/GenBank/DDBJ whole genome shotgun (WGS) entry which is preliminary data.</text>
</comment>
<keyword evidence="1" id="KW-0175">Coiled coil</keyword>
<dbReference type="Gene3D" id="1.20.5.340">
    <property type="match status" value="1"/>
</dbReference>
<keyword evidence="3" id="KW-1185">Reference proteome</keyword>
<evidence type="ECO:0008006" key="4">
    <source>
        <dbReference type="Google" id="ProtNLM"/>
    </source>
</evidence>
<reference evidence="3" key="1">
    <citation type="journal article" date="2019" name="Int. J. Syst. Evol. Microbiol.">
        <title>The Global Catalogue of Microorganisms (GCM) 10K type strain sequencing project: providing services to taxonomists for standard genome sequencing and annotation.</title>
        <authorList>
            <consortium name="The Broad Institute Genomics Platform"/>
            <consortium name="The Broad Institute Genome Sequencing Center for Infectious Disease"/>
            <person name="Wu L."/>
            <person name="Ma J."/>
        </authorList>
    </citation>
    <scope>NUCLEOTIDE SEQUENCE [LARGE SCALE GENOMIC DNA]</scope>
    <source>
        <strain evidence="3">JCM 13008</strain>
    </source>
</reference>
<name>A0ABP4EML5_9ACTN</name>
<dbReference type="RefSeq" id="WP_343996756.1">
    <property type="nucleotide sequence ID" value="NZ_BAAALG010000017.1"/>
</dbReference>
<accession>A0ABP4EML5</accession>
<organism evidence="2 3">
    <name type="scientific">Nocardioides dubius</name>
    <dbReference type="NCBI Taxonomy" id="317019"/>
    <lineage>
        <taxon>Bacteria</taxon>
        <taxon>Bacillati</taxon>
        <taxon>Actinomycetota</taxon>
        <taxon>Actinomycetes</taxon>
        <taxon>Propionibacteriales</taxon>
        <taxon>Nocardioidaceae</taxon>
        <taxon>Nocardioides</taxon>
    </lineage>
</organism>
<feature type="coiled-coil region" evidence="1">
    <location>
        <begin position="20"/>
        <end position="54"/>
    </location>
</feature>
<gene>
    <name evidence="2" type="ORF">GCM10009668_40670</name>
</gene>
<protein>
    <recommendedName>
        <fullName evidence="4">Cell division protein ZapB</fullName>
    </recommendedName>
</protein>
<evidence type="ECO:0000313" key="2">
    <source>
        <dbReference type="EMBL" id="GAA1114178.1"/>
    </source>
</evidence>
<sequence length="69" mass="7748">MAKALLGYMSSDRSTIRHTVERLVADNQQLRRQVAELEARLERVQAENAELTSAQAAVLLEPIEEMQPA</sequence>
<evidence type="ECO:0000256" key="1">
    <source>
        <dbReference type="SAM" id="Coils"/>
    </source>
</evidence>